<feature type="region of interest" description="Disordered" evidence="1">
    <location>
        <begin position="154"/>
        <end position="184"/>
    </location>
</feature>
<evidence type="ECO:0000313" key="2">
    <source>
        <dbReference type="EMBL" id="KAF9067356.1"/>
    </source>
</evidence>
<keyword evidence="3" id="KW-1185">Reference proteome</keyword>
<evidence type="ECO:0000256" key="1">
    <source>
        <dbReference type="SAM" id="MobiDB-lite"/>
    </source>
</evidence>
<gene>
    <name evidence="2" type="ORF">BDP27DRAFT_1403848</name>
</gene>
<accession>A0A9P5PKM9</accession>
<protein>
    <submittedName>
        <fullName evidence="2">Uncharacterized protein</fullName>
    </submittedName>
</protein>
<name>A0A9P5PKM9_9AGAR</name>
<proteinExistence type="predicted"/>
<dbReference type="EMBL" id="JADNRY010000074">
    <property type="protein sequence ID" value="KAF9067356.1"/>
    <property type="molecule type" value="Genomic_DNA"/>
</dbReference>
<feature type="compositionally biased region" description="Polar residues" evidence="1">
    <location>
        <begin position="168"/>
        <end position="177"/>
    </location>
</feature>
<dbReference type="Proteomes" id="UP000772434">
    <property type="component" value="Unassembled WGS sequence"/>
</dbReference>
<dbReference type="AlphaFoldDB" id="A0A9P5PKM9"/>
<feature type="compositionally biased region" description="Basic and acidic residues" evidence="1">
    <location>
        <begin position="154"/>
        <end position="167"/>
    </location>
</feature>
<comment type="caution">
    <text evidence="2">The sequence shown here is derived from an EMBL/GenBank/DDBJ whole genome shotgun (WGS) entry which is preliminary data.</text>
</comment>
<evidence type="ECO:0000313" key="3">
    <source>
        <dbReference type="Proteomes" id="UP000772434"/>
    </source>
</evidence>
<reference evidence="2" key="1">
    <citation type="submission" date="2020-11" db="EMBL/GenBank/DDBJ databases">
        <authorList>
            <consortium name="DOE Joint Genome Institute"/>
            <person name="Ahrendt S."/>
            <person name="Riley R."/>
            <person name="Andreopoulos W."/>
            <person name="Labutti K."/>
            <person name="Pangilinan J."/>
            <person name="Ruiz-Duenas F.J."/>
            <person name="Barrasa J.M."/>
            <person name="Sanchez-Garcia M."/>
            <person name="Camarero S."/>
            <person name="Miyauchi S."/>
            <person name="Serrano A."/>
            <person name="Linde D."/>
            <person name="Babiker R."/>
            <person name="Drula E."/>
            <person name="Ayuso-Fernandez I."/>
            <person name="Pacheco R."/>
            <person name="Padilla G."/>
            <person name="Ferreira P."/>
            <person name="Barriuso J."/>
            <person name="Kellner H."/>
            <person name="Castanera R."/>
            <person name="Alfaro M."/>
            <person name="Ramirez L."/>
            <person name="Pisabarro A.G."/>
            <person name="Kuo A."/>
            <person name="Tritt A."/>
            <person name="Lipzen A."/>
            <person name="He G."/>
            <person name="Yan M."/>
            <person name="Ng V."/>
            <person name="Cullen D."/>
            <person name="Martin F."/>
            <person name="Rosso M.-N."/>
            <person name="Henrissat B."/>
            <person name="Hibbett D."/>
            <person name="Martinez A.T."/>
            <person name="Grigoriev I.V."/>
        </authorList>
    </citation>
    <scope>NUCLEOTIDE SEQUENCE</scope>
    <source>
        <strain evidence="2">AH 40177</strain>
    </source>
</reference>
<organism evidence="2 3">
    <name type="scientific">Rhodocollybia butyracea</name>
    <dbReference type="NCBI Taxonomy" id="206335"/>
    <lineage>
        <taxon>Eukaryota</taxon>
        <taxon>Fungi</taxon>
        <taxon>Dikarya</taxon>
        <taxon>Basidiomycota</taxon>
        <taxon>Agaricomycotina</taxon>
        <taxon>Agaricomycetes</taxon>
        <taxon>Agaricomycetidae</taxon>
        <taxon>Agaricales</taxon>
        <taxon>Marasmiineae</taxon>
        <taxon>Omphalotaceae</taxon>
        <taxon>Rhodocollybia</taxon>
    </lineage>
</organism>
<feature type="compositionally biased region" description="Basic residues" evidence="1">
    <location>
        <begin position="52"/>
        <end position="62"/>
    </location>
</feature>
<feature type="region of interest" description="Disordered" evidence="1">
    <location>
        <begin position="31"/>
        <end position="73"/>
    </location>
</feature>
<sequence length="271" mass="29887">MSTEGVRRYIGPKVWPIKASEMYIGRDKIENGVSEPPEVVGTIGAVRDRERSKPKKGRKNGGKRSEGIVFHTLGGNSGQALEVRDKKLREKAAEMARIGPGKFPETPTQYKVYCRNEIQVVQQEQNANQKEHKVERTLECRGLDKMNQDKYGKISKTKGKEQEDEGKQNNLGQNGSGANVGPKGKIRIVGRISGVDYKAKEKVDFGEAICNTTKVVPEGEEVKCEESPRWDRGIGARIVRGMADKGIGNNGVAEPPEVVGTIGAVRDCERR</sequence>